<name>X6LP17_RETFI</name>
<keyword evidence="1" id="KW-1133">Transmembrane helix</keyword>
<evidence type="ECO:0000313" key="2">
    <source>
        <dbReference type="EMBL" id="ETO02465.1"/>
    </source>
</evidence>
<feature type="transmembrane region" description="Helical" evidence="1">
    <location>
        <begin position="83"/>
        <end position="101"/>
    </location>
</feature>
<gene>
    <name evidence="2" type="ORF">RFI_34967</name>
</gene>
<proteinExistence type="predicted"/>
<reference evidence="2 3" key="1">
    <citation type="journal article" date="2013" name="Curr. Biol.">
        <title>The Genome of the Foraminiferan Reticulomyxa filosa.</title>
        <authorList>
            <person name="Glockner G."/>
            <person name="Hulsmann N."/>
            <person name="Schleicher M."/>
            <person name="Noegel A.A."/>
            <person name="Eichinger L."/>
            <person name="Gallinger C."/>
            <person name="Pawlowski J."/>
            <person name="Sierra R."/>
            <person name="Euteneuer U."/>
            <person name="Pillet L."/>
            <person name="Moustafa A."/>
            <person name="Platzer M."/>
            <person name="Groth M."/>
            <person name="Szafranski K."/>
            <person name="Schliwa M."/>
        </authorList>
    </citation>
    <scope>NUCLEOTIDE SEQUENCE [LARGE SCALE GENOMIC DNA]</scope>
</reference>
<dbReference type="Proteomes" id="UP000023152">
    <property type="component" value="Unassembled WGS sequence"/>
</dbReference>
<dbReference type="EMBL" id="ASPP01035703">
    <property type="protein sequence ID" value="ETO02465.1"/>
    <property type="molecule type" value="Genomic_DNA"/>
</dbReference>
<keyword evidence="1" id="KW-0472">Membrane</keyword>
<keyword evidence="3" id="KW-1185">Reference proteome</keyword>
<dbReference type="AlphaFoldDB" id="X6LP17"/>
<evidence type="ECO:0000256" key="1">
    <source>
        <dbReference type="SAM" id="Phobius"/>
    </source>
</evidence>
<evidence type="ECO:0000313" key="3">
    <source>
        <dbReference type="Proteomes" id="UP000023152"/>
    </source>
</evidence>
<protein>
    <submittedName>
        <fullName evidence="2">Uncharacterized protein</fullName>
    </submittedName>
</protein>
<organism evidence="2 3">
    <name type="scientific">Reticulomyxa filosa</name>
    <dbReference type="NCBI Taxonomy" id="46433"/>
    <lineage>
        <taxon>Eukaryota</taxon>
        <taxon>Sar</taxon>
        <taxon>Rhizaria</taxon>
        <taxon>Retaria</taxon>
        <taxon>Foraminifera</taxon>
        <taxon>Monothalamids</taxon>
        <taxon>Reticulomyxidae</taxon>
        <taxon>Reticulomyxa</taxon>
    </lineage>
</organism>
<accession>X6LP17</accession>
<comment type="caution">
    <text evidence="2">The sequence shown here is derived from an EMBL/GenBank/DDBJ whole genome shotgun (WGS) entry which is preliminary data.</text>
</comment>
<sequence length="372" mass="43804">MLVCEKPYSWQLLLDHNLLSCEDAVFLFDSKFASDTATMTSYDHLHKVINCMQVGKKVVLYKLKSIHECLYDMLNQRYSIDSLVYSIFCLICLFVFFFFLAKAEQAFFGRFERQYISYASSLPSLYFGKVSTFKKHLCDRYGLSGDEELLELFCGFNDDTIPSAISHILLQRKPQSQNDHETKQLTEKLLTLFYPLRHPAKIVDLAMKSFRTVNYTNQSFDTFEQVLDTAKENCNKEMLLILTCDLEYNSFQCKWNSKRISDYMKVNHLEKDVTNFFESSMTNILVLQYQHKTNDLTQFFQIKCILESAHSLYWKKSNNETPAKEKLVVLIVHNVMGQKNPFPIIFSQFKQTLFFCKTIEIFTNILLWKYFE</sequence>
<keyword evidence="1" id="KW-0812">Transmembrane</keyword>